<dbReference type="InterPro" id="IPR010491">
    <property type="entry name" value="PRP1_N"/>
</dbReference>
<name>A0A2I0I8W4_PUNGR</name>
<protein>
    <recommendedName>
        <fullName evidence="2">PRP1 splicing factor N-terminal domain-containing protein</fullName>
    </recommendedName>
</protein>
<dbReference type="STRING" id="22663.A0A2I0I8W4"/>
<evidence type="ECO:0000313" key="3">
    <source>
        <dbReference type="EMBL" id="PKI40438.1"/>
    </source>
</evidence>
<dbReference type="Pfam" id="PF06424">
    <property type="entry name" value="PRP1_N"/>
    <property type="match status" value="1"/>
</dbReference>
<reference evidence="3 4" key="1">
    <citation type="submission" date="2017-11" db="EMBL/GenBank/DDBJ databases">
        <title>De-novo sequencing of pomegranate (Punica granatum L.) genome.</title>
        <authorList>
            <person name="Akparov Z."/>
            <person name="Amiraslanov A."/>
            <person name="Hajiyeva S."/>
            <person name="Abbasov M."/>
            <person name="Kaur K."/>
            <person name="Hamwieh A."/>
            <person name="Solovyev V."/>
            <person name="Salamov A."/>
            <person name="Braich B."/>
            <person name="Kosarev P."/>
            <person name="Mahmoud A."/>
            <person name="Hajiyev E."/>
            <person name="Babayeva S."/>
            <person name="Izzatullayeva V."/>
            <person name="Mammadov A."/>
            <person name="Mammadov A."/>
            <person name="Sharifova S."/>
            <person name="Ojaghi J."/>
            <person name="Eynullazada K."/>
            <person name="Bayramov B."/>
            <person name="Abdulazimova A."/>
            <person name="Shahmuradov I."/>
        </authorList>
    </citation>
    <scope>NUCLEOTIDE SEQUENCE [LARGE SCALE GENOMIC DNA]</scope>
    <source>
        <strain evidence="4">cv. AG2017</strain>
        <tissue evidence="3">Leaf</tissue>
    </source>
</reference>
<feature type="region of interest" description="Disordered" evidence="1">
    <location>
        <begin position="130"/>
        <end position="151"/>
    </location>
</feature>
<comment type="caution">
    <text evidence="3">The sequence shown here is derived from an EMBL/GenBank/DDBJ whole genome shotgun (WGS) entry which is preliminary data.</text>
</comment>
<dbReference type="GO" id="GO:0000398">
    <property type="term" value="P:mRNA splicing, via spliceosome"/>
    <property type="evidence" value="ECO:0007669"/>
    <property type="project" value="InterPro"/>
</dbReference>
<feature type="domain" description="PRP1 splicing factor N-terminal" evidence="2">
    <location>
        <begin position="186"/>
        <end position="240"/>
    </location>
</feature>
<evidence type="ECO:0000256" key="1">
    <source>
        <dbReference type="SAM" id="MobiDB-lite"/>
    </source>
</evidence>
<sequence length="252" mass="28918">MSPRRRDRVEDPKEFLDWLATVEEILEFKGVPDAKQNLRQGSRSVDDYTNEFYQLVARNKLQKAEDQLVARYIGGLRVQLQDTVNLFDPVNVSSAHQRALIVERRQKRVGSGMFSGGVTVVGTCGVVRENLNPNPNPNLEQEESGEESEGEIYSVEYDSYSERDANIFIEEGPSDNAFFLAGGDGEPRYDEDDKEVDVVWEAIDKRMDSQRKDRREARLKQEIKKYCASNQQMRTRMSDISIEPITATEHFE</sequence>
<dbReference type="AlphaFoldDB" id="A0A2I0I8W4"/>
<accession>A0A2I0I8W4</accession>
<dbReference type="EMBL" id="PGOL01003556">
    <property type="protein sequence ID" value="PKI40438.1"/>
    <property type="molecule type" value="Genomic_DNA"/>
</dbReference>
<gene>
    <name evidence="3" type="ORF">CRG98_039162</name>
</gene>
<organism evidence="3 4">
    <name type="scientific">Punica granatum</name>
    <name type="common">Pomegranate</name>
    <dbReference type="NCBI Taxonomy" id="22663"/>
    <lineage>
        <taxon>Eukaryota</taxon>
        <taxon>Viridiplantae</taxon>
        <taxon>Streptophyta</taxon>
        <taxon>Embryophyta</taxon>
        <taxon>Tracheophyta</taxon>
        <taxon>Spermatophyta</taxon>
        <taxon>Magnoliopsida</taxon>
        <taxon>eudicotyledons</taxon>
        <taxon>Gunneridae</taxon>
        <taxon>Pentapetalae</taxon>
        <taxon>rosids</taxon>
        <taxon>malvids</taxon>
        <taxon>Myrtales</taxon>
        <taxon>Lythraceae</taxon>
        <taxon>Punica</taxon>
    </lineage>
</organism>
<dbReference type="Proteomes" id="UP000233551">
    <property type="component" value="Unassembled WGS sequence"/>
</dbReference>
<feature type="compositionally biased region" description="Low complexity" evidence="1">
    <location>
        <begin position="130"/>
        <end position="139"/>
    </location>
</feature>
<evidence type="ECO:0000259" key="2">
    <source>
        <dbReference type="Pfam" id="PF06424"/>
    </source>
</evidence>
<feature type="compositionally biased region" description="Acidic residues" evidence="1">
    <location>
        <begin position="140"/>
        <end position="150"/>
    </location>
</feature>
<keyword evidence="4" id="KW-1185">Reference proteome</keyword>
<evidence type="ECO:0000313" key="4">
    <source>
        <dbReference type="Proteomes" id="UP000233551"/>
    </source>
</evidence>
<proteinExistence type="predicted"/>